<dbReference type="PROSITE" id="PS50096">
    <property type="entry name" value="IQ"/>
    <property type="match status" value="1"/>
</dbReference>
<protein>
    <submittedName>
        <fullName evidence="2">Alpha/beta hydrolase</fullName>
    </submittedName>
</protein>
<evidence type="ECO:0000313" key="3">
    <source>
        <dbReference type="Proteomes" id="UP001141629"/>
    </source>
</evidence>
<evidence type="ECO:0000259" key="1">
    <source>
        <dbReference type="Pfam" id="PF12697"/>
    </source>
</evidence>
<dbReference type="InterPro" id="IPR052897">
    <property type="entry name" value="Sec-Metab_Biosynth_Hydrolase"/>
</dbReference>
<dbReference type="Pfam" id="PF12697">
    <property type="entry name" value="Abhydrolase_6"/>
    <property type="match status" value="1"/>
</dbReference>
<reference evidence="2" key="2">
    <citation type="journal article" date="2022" name="BMC Genomics">
        <title>Comparative genome analysis of mycobacteria focusing on tRNA and non-coding RNA.</title>
        <authorList>
            <person name="Behra P.R.K."/>
            <person name="Pettersson B.M.F."/>
            <person name="Ramesh M."/>
            <person name="Das S."/>
            <person name="Dasgupta S."/>
            <person name="Kirsebom L.A."/>
        </authorList>
    </citation>
    <scope>NUCLEOTIDE SEQUENCE</scope>
    <source>
        <strain evidence="2">DSM 44838</strain>
    </source>
</reference>
<gene>
    <name evidence="2" type="ORF">H7K45_08575</name>
</gene>
<dbReference type="InterPro" id="IPR000073">
    <property type="entry name" value="AB_hydrolase_1"/>
</dbReference>
<keyword evidence="2" id="KW-0378">Hydrolase</keyword>
<accession>A0A9X3C2M5</accession>
<feature type="domain" description="AB hydrolase-1" evidence="1">
    <location>
        <begin position="3"/>
        <end position="224"/>
    </location>
</feature>
<keyword evidence="3" id="KW-1185">Reference proteome</keyword>
<proteinExistence type="predicted"/>
<dbReference type="Proteomes" id="UP001141629">
    <property type="component" value="Unassembled WGS sequence"/>
</dbReference>
<dbReference type="AlphaFoldDB" id="A0A9X3C2M5"/>
<dbReference type="InterPro" id="IPR029058">
    <property type="entry name" value="AB_hydrolase_fold"/>
</dbReference>
<dbReference type="PANTHER" id="PTHR37017">
    <property type="entry name" value="AB HYDROLASE-1 DOMAIN-CONTAINING PROTEIN-RELATED"/>
    <property type="match status" value="1"/>
</dbReference>
<dbReference type="PANTHER" id="PTHR37017:SF11">
    <property type="entry name" value="ESTERASE_LIPASE_THIOESTERASE DOMAIN-CONTAINING PROTEIN"/>
    <property type="match status" value="1"/>
</dbReference>
<dbReference type="EMBL" id="JACKVK010000005">
    <property type="protein sequence ID" value="MCV7420592.1"/>
    <property type="molecule type" value="Genomic_DNA"/>
</dbReference>
<sequence length="237" mass="25595">MRVVFVHGACVRDGWWWWHRTAELLERHGVRSVSPRLPSCGEAGASPGLDGPGLAEDVAAVRQVLMDDDEPTIVVAHSYGGIVTAEAGVGVGSIRHMVLISSYLPKVGQTLSDFGGSEPAPFLDVDADAGTFEARDESFVDTFLHDCDIQVQDAGRGHLARQSIQVLGQPVTATAWQQVPTTYLVCTQDRGTVAERQREFARRADDVVEIEAGHHPFLSQPAVVGDLLLSLPRHAPS</sequence>
<dbReference type="GO" id="GO:0016787">
    <property type="term" value="F:hydrolase activity"/>
    <property type="evidence" value="ECO:0007669"/>
    <property type="project" value="UniProtKB-KW"/>
</dbReference>
<comment type="caution">
    <text evidence="2">The sequence shown here is derived from an EMBL/GenBank/DDBJ whole genome shotgun (WGS) entry which is preliminary data.</text>
</comment>
<organism evidence="2 3">
    <name type="scientific">Mycobacterium yunnanensis</name>
    <dbReference type="NCBI Taxonomy" id="368477"/>
    <lineage>
        <taxon>Bacteria</taxon>
        <taxon>Bacillati</taxon>
        <taxon>Actinomycetota</taxon>
        <taxon>Actinomycetes</taxon>
        <taxon>Mycobacteriales</taxon>
        <taxon>Mycobacteriaceae</taxon>
        <taxon>Mycobacterium</taxon>
    </lineage>
</organism>
<dbReference type="SUPFAM" id="SSF53474">
    <property type="entry name" value="alpha/beta-Hydrolases"/>
    <property type="match status" value="1"/>
</dbReference>
<name>A0A9X3C2M5_9MYCO</name>
<dbReference type="Gene3D" id="3.40.50.1820">
    <property type="entry name" value="alpha/beta hydrolase"/>
    <property type="match status" value="1"/>
</dbReference>
<reference evidence="2" key="1">
    <citation type="submission" date="2020-07" db="EMBL/GenBank/DDBJ databases">
        <authorList>
            <person name="Pettersson B.M.F."/>
            <person name="Behra P.R.K."/>
            <person name="Ramesh M."/>
            <person name="Das S."/>
            <person name="Dasgupta S."/>
            <person name="Kirsebom L.A."/>
        </authorList>
    </citation>
    <scope>NUCLEOTIDE SEQUENCE</scope>
    <source>
        <strain evidence="2">DSM 44838</strain>
    </source>
</reference>
<evidence type="ECO:0000313" key="2">
    <source>
        <dbReference type="EMBL" id="MCV7420592.1"/>
    </source>
</evidence>